<evidence type="ECO:0000256" key="3">
    <source>
        <dbReference type="SAM" id="Phobius"/>
    </source>
</evidence>
<gene>
    <name evidence="4" type="ORF">EDC35_10368</name>
</gene>
<dbReference type="OrthoDB" id="5766574at2"/>
<feature type="transmembrane region" description="Helical" evidence="3">
    <location>
        <begin position="6"/>
        <end position="27"/>
    </location>
</feature>
<dbReference type="EMBL" id="SMAO01000003">
    <property type="protein sequence ID" value="TCT21970.1"/>
    <property type="molecule type" value="Genomic_DNA"/>
</dbReference>
<evidence type="ECO:0000256" key="1">
    <source>
        <dbReference type="SAM" id="Coils"/>
    </source>
</evidence>
<keyword evidence="5" id="KW-1185">Reference proteome</keyword>
<dbReference type="Proteomes" id="UP000295717">
    <property type="component" value="Unassembled WGS sequence"/>
</dbReference>
<feature type="compositionally biased region" description="Acidic residues" evidence="2">
    <location>
        <begin position="245"/>
        <end position="254"/>
    </location>
</feature>
<comment type="caution">
    <text evidence="4">The sequence shown here is derived from an EMBL/GenBank/DDBJ whole genome shotgun (WGS) entry which is preliminary data.</text>
</comment>
<dbReference type="RefSeq" id="WP_132976386.1">
    <property type="nucleotide sequence ID" value="NZ_SMAO01000003.1"/>
</dbReference>
<feature type="compositionally biased region" description="Pro residues" evidence="2">
    <location>
        <begin position="331"/>
        <end position="340"/>
    </location>
</feature>
<accession>A0A4R3MZ39</accession>
<keyword evidence="3" id="KW-1133">Transmembrane helix</keyword>
<keyword evidence="1" id="KW-0175">Coiled coil</keyword>
<keyword evidence="3" id="KW-0472">Membrane</keyword>
<evidence type="ECO:0000256" key="2">
    <source>
        <dbReference type="SAM" id="MobiDB-lite"/>
    </source>
</evidence>
<reference evidence="4 5" key="1">
    <citation type="submission" date="2019-03" db="EMBL/GenBank/DDBJ databases">
        <title>Genomic Encyclopedia of Type Strains, Phase IV (KMG-IV): sequencing the most valuable type-strain genomes for metagenomic binning, comparative biology and taxonomic classification.</title>
        <authorList>
            <person name="Goeker M."/>
        </authorList>
    </citation>
    <scope>NUCLEOTIDE SEQUENCE [LARGE SCALE GENOMIC DNA]</scope>
    <source>
        <strain evidence="4 5">DSM 13587</strain>
    </source>
</reference>
<feature type="compositionally biased region" description="Basic and acidic residues" evidence="2">
    <location>
        <begin position="209"/>
        <end position="230"/>
    </location>
</feature>
<protein>
    <submittedName>
        <fullName evidence="4">Uncharacterized protein</fullName>
    </submittedName>
</protein>
<proteinExistence type="predicted"/>
<sequence>MSTLEIAGLILTVEFALAAWAILFVLLRRQRQSLQTDHAHADAAIKELANNEVSRRDALSTLFQSTYGLEGAELESRVDAYVEREQAFYSAMLSLYLQRDGEKLKNLPAELTKVLTPWAGLTPSGMVPADEIGSQIGSLEHEKTQLATELEHTKRTLEQLMDEYMAAFDKAQAPPETPASPPSAPAEDVIAADIVFEEETLEEETLELDQNRPDARPDVSEPEPEIKAEPASKSTADLDALLFDDAQDEPEGQDEPPASPSADNLDDVFGETLQYDIEADDEPAPKPATPAPGKAEASQPDDPVEAAWSTPPRTEEEIAQEELEGLADLFDPPPPPAKGK</sequence>
<evidence type="ECO:0000313" key="5">
    <source>
        <dbReference type="Proteomes" id="UP000295717"/>
    </source>
</evidence>
<organism evidence="4 5">
    <name type="scientific">Thiobaca trueperi</name>
    <dbReference type="NCBI Taxonomy" id="127458"/>
    <lineage>
        <taxon>Bacteria</taxon>
        <taxon>Pseudomonadati</taxon>
        <taxon>Pseudomonadota</taxon>
        <taxon>Gammaproteobacteria</taxon>
        <taxon>Chromatiales</taxon>
        <taxon>Chromatiaceae</taxon>
        <taxon>Thiobaca</taxon>
    </lineage>
</organism>
<evidence type="ECO:0000313" key="4">
    <source>
        <dbReference type="EMBL" id="TCT21970.1"/>
    </source>
</evidence>
<feature type="region of interest" description="Disordered" evidence="2">
    <location>
        <begin position="203"/>
        <end position="340"/>
    </location>
</feature>
<keyword evidence="3" id="KW-0812">Transmembrane</keyword>
<feature type="coiled-coil region" evidence="1">
    <location>
        <begin position="143"/>
        <end position="170"/>
    </location>
</feature>
<dbReference type="AlphaFoldDB" id="A0A4R3MZ39"/>
<name>A0A4R3MZ39_9GAMM</name>